<dbReference type="PANTHER" id="PTHR33121:SF79">
    <property type="entry name" value="CYCLIC DI-GMP PHOSPHODIESTERASE PDED-RELATED"/>
    <property type="match status" value="1"/>
</dbReference>
<dbReference type="SMART" id="SM00052">
    <property type="entry name" value="EAL"/>
    <property type="match status" value="1"/>
</dbReference>
<gene>
    <name evidence="2" type="ORF">C7B81_12155</name>
</gene>
<evidence type="ECO:0000313" key="2">
    <source>
        <dbReference type="EMBL" id="PSB36687.1"/>
    </source>
</evidence>
<dbReference type="RefSeq" id="WP_106222089.1">
    <property type="nucleotide sequence ID" value="NZ_PVWP01000008.1"/>
</dbReference>
<keyword evidence="3" id="KW-1185">Reference proteome</keyword>
<accession>A0ABX5F5G0</accession>
<dbReference type="CDD" id="cd01948">
    <property type="entry name" value="EAL"/>
    <property type="match status" value="1"/>
</dbReference>
<dbReference type="EMBL" id="PVWP01000008">
    <property type="protein sequence ID" value="PSB36687.1"/>
    <property type="molecule type" value="Genomic_DNA"/>
</dbReference>
<sequence>MNRPEEIAEGLAKGEFFLEYLPILSLPDLRCIGAEALIRWRRADGSLVMPGEFIPSLESTPASGVLTYWVIETAAAELKDWLRRHPDVHLSLNVPPEITGRGGVYYAAMKAGLVDMIPQLILEVTERGLPDALGLAGMFQAQQLGIKMALDDVSLLRGANLAILSRCPFDIIKVDRTMVAMITQETPNPEWLEGLTALIRSSRLMVIAEGVETDQQLQVLRQAGVQAVQGFHLSPPISAEALIAFHQRTDGPEDANGDLQP</sequence>
<dbReference type="Pfam" id="PF00563">
    <property type="entry name" value="EAL"/>
    <property type="match status" value="1"/>
</dbReference>
<protein>
    <recommendedName>
        <fullName evidence="1">EAL domain-containing protein</fullName>
    </recommendedName>
</protein>
<organism evidence="2 3">
    <name type="scientific">Aphanothece cf. minutissima CCALA 015</name>
    <dbReference type="NCBI Taxonomy" id="2107695"/>
    <lineage>
        <taxon>Bacteria</taxon>
        <taxon>Bacillati</taxon>
        <taxon>Cyanobacteriota</taxon>
        <taxon>Cyanophyceae</taxon>
        <taxon>Oscillatoriophycideae</taxon>
        <taxon>Chroococcales</taxon>
        <taxon>Aphanothecaceae</taxon>
        <taxon>Aphanothece</taxon>
    </lineage>
</organism>
<name>A0ABX5F5G0_9CHRO</name>
<dbReference type="PANTHER" id="PTHR33121">
    <property type="entry name" value="CYCLIC DI-GMP PHOSPHODIESTERASE PDEF"/>
    <property type="match status" value="1"/>
</dbReference>
<dbReference type="InterPro" id="IPR050706">
    <property type="entry name" value="Cyclic-di-GMP_PDE-like"/>
</dbReference>
<dbReference type="SUPFAM" id="SSF141868">
    <property type="entry name" value="EAL domain-like"/>
    <property type="match status" value="1"/>
</dbReference>
<dbReference type="InterPro" id="IPR035919">
    <property type="entry name" value="EAL_sf"/>
</dbReference>
<feature type="domain" description="EAL" evidence="1">
    <location>
        <begin position="1"/>
        <end position="250"/>
    </location>
</feature>
<reference evidence="2 3" key="1">
    <citation type="submission" date="2018-03" db="EMBL/GenBank/DDBJ databases">
        <title>The ancient ancestry and fast evolution of plastids.</title>
        <authorList>
            <person name="Moore K.R."/>
            <person name="Magnabosco C."/>
            <person name="Momper L."/>
            <person name="Gold D.A."/>
            <person name="Bosak T."/>
            <person name="Fournier G.P."/>
        </authorList>
    </citation>
    <scope>NUCLEOTIDE SEQUENCE [LARGE SCALE GENOMIC DNA]</scope>
    <source>
        <strain evidence="2 3">CCALA 015</strain>
    </source>
</reference>
<comment type="caution">
    <text evidence="2">The sequence shown here is derived from an EMBL/GenBank/DDBJ whole genome shotgun (WGS) entry which is preliminary data.</text>
</comment>
<dbReference type="PROSITE" id="PS50883">
    <property type="entry name" value="EAL"/>
    <property type="match status" value="1"/>
</dbReference>
<dbReference type="Gene3D" id="3.20.20.450">
    <property type="entry name" value="EAL domain"/>
    <property type="match status" value="1"/>
</dbReference>
<evidence type="ECO:0000259" key="1">
    <source>
        <dbReference type="PROSITE" id="PS50883"/>
    </source>
</evidence>
<proteinExistence type="predicted"/>
<dbReference type="Proteomes" id="UP000238218">
    <property type="component" value="Unassembled WGS sequence"/>
</dbReference>
<evidence type="ECO:0000313" key="3">
    <source>
        <dbReference type="Proteomes" id="UP000238218"/>
    </source>
</evidence>
<dbReference type="InterPro" id="IPR001633">
    <property type="entry name" value="EAL_dom"/>
</dbReference>